<comment type="caution">
    <text evidence="1">The sequence shown here is derived from an EMBL/GenBank/DDBJ whole genome shotgun (WGS) entry which is preliminary data.</text>
</comment>
<reference evidence="1 2" key="1">
    <citation type="submission" date="2020-08" db="EMBL/GenBank/DDBJ databases">
        <title>The Agave Microbiome: Exploring the role of microbial communities in plant adaptations to desert environments.</title>
        <authorList>
            <person name="Partida-Martinez L.P."/>
        </authorList>
    </citation>
    <scope>NUCLEOTIDE SEQUENCE [LARGE SCALE GENOMIC DNA]</scope>
    <source>
        <strain evidence="1 2">AT3.2</strain>
    </source>
</reference>
<dbReference type="EMBL" id="JACHBX010000006">
    <property type="protein sequence ID" value="MBB6136525.1"/>
    <property type="molecule type" value="Genomic_DNA"/>
</dbReference>
<sequence>MDFAAEREQFDRFIFVMENQLEALEEKAESLGFTLTRDMSSLEKLEEFFEMLTTNSSREEKNGLSVTFGRYLGEIVIETFGGKWHLPLDDKKNINFNTPVVVGHTNIEELEFPALGVIHAFSLRKKTGLLRGAVMSQVEPKAVDIDHLEEK</sequence>
<dbReference type="Proteomes" id="UP000540787">
    <property type="component" value="Unassembled WGS sequence"/>
</dbReference>
<protein>
    <submittedName>
        <fullName evidence="1">Uncharacterized protein</fullName>
    </submittedName>
</protein>
<gene>
    <name evidence="1" type="ORF">HD842_004703</name>
</gene>
<proteinExistence type="predicted"/>
<keyword evidence="2" id="KW-1185">Reference proteome</keyword>
<accession>A0A7X0CGP4</accession>
<organism evidence="1 2">
    <name type="scientific">Massilia aurea</name>
    <dbReference type="NCBI Taxonomy" id="373040"/>
    <lineage>
        <taxon>Bacteria</taxon>
        <taxon>Pseudomonadati</taxon>
        <taxon>Pseudomonadota</taxon>
        <taxon>Betaproteobacteria</taxon>
        <taxon>Burkholderiales</taxon>
        <taxon>Oxalobacteraceae</taxon>
        <taxon>Telluria group</taxon>
        <taxon>Massilia</taxon>
    </lineage>
</organism>
<evidence type="ECO:0000313" key="1">
    <source>
        <dbReference type="EMBL" id="MBB6136525.1"/>
    </source>
</evidence>
<dbReference type="RefSeq" id="WP_183558385.1">
    <property type="nucleotide sequence ID" value="NZ_JACHBX010000006.1"/>
</dbReference>
<dbReference type="AlphaFoldDB" id="A0A7X0CGP4"/>
<evidence type="ECO:0000313" key="2">
    <source>
        <dbReference type="Proteomes" id="UP000540787"/>
    </source>
</evidence>
<name>A0A7X0CGP4_9BURK</name>